<proteinExistence type="predicted"/>
<name>A0A174V7J3_9FIRM</name>
<reference evidence="1 2" key="1">
    <citation type="submission" date="2015-09" db="EMBL/GenBank/DDBJ databases">
        <authorList>
            <consortium name="Pathogen Informatics"/>
        </authorList>
    </citation>
    <scope>NUCLEOTIDE SEQUENCE [LARGE SCALE GENOMIC DNA]</scope>
    <source>
        <strain evidence="1 2">2789STDY5834939</strain>
    </source>
</reference>
<dbReference type="Proteomes" id="UP000095765">
    <property type="component" value="Unassembled WGS sequence"/>
</dbReference>
<accession>A0A174V7J3</accession>
<evidence type="ECO:0000313" key="2">
    <source>
        <dbReference type="Proteomes" id="UP000095765"/>
    </source>
</evidence>
<sequence length="159" mass="17747">MKGFLQGVRGVVRSPCHKQVEIIGKNTETAVLCFLKLFLRGFLPGLGLFCLSRRFPVLIGKPEVLCQLYGGFFLSQPIQGGGKINHIPIRTAAEAVVTPIQLHAWGFIVMERAASHPVPTYMDSIMLRSLSCCDGLLHSFKYIQTYPSLKRKKHLTFSD</sequence>
<protein>
    <submittedName>
        <fullName evidence="1">Uncharacterized protein</fullName>
    </submittedName>
</protein>
<evidence type="ECO:0000313" key="1">
    <source>
        <dbReference type="EMBL" id="CUQ28010.1"/>
    </source>
</evidence>
<dbReference type="EMBL" id="CZBE01000068">
    <property type="protein sequence ID" value="CUQ28010.1"/>
    <property type="molecule type" value="Genomic_DNA"/>
</dbReference>
<gene>
    <name evidence="1" type="ORF">ERS852551_03802</name>
</gene>
<dbReference type="AlphaFoldDB" id="A0A174V7J3"/>
<organism evidence="1 2">
    <name type="scientific">Anaerotruncus colihominis</name>
    <dbReference type="NCBI Taxonomy" id="169435"/>
    <lineage>
        <taxon>Bacteria</taxon>
        <taxon>Bacillati</taxon>
        <taxon>Bacillota</taxon>
        <taxon>Clostridia</taxon>
        <taxon>Eubacteriales</taxon>
        <taxon>Oscillospiraceae</taxon>
        <taxon>Anaerotruncus</taxon>
    </lineage>
</organism>